<dbReference type="PROSITE" id="PS50268">
    <property type="entry name" value="CADHERIN_2"/>
    <property type="match status" value="7"/>
</dbReference>
<dbReference type="Proteomes" id="UP000663823">
    <property type="component" value="Unassembled WGS sequence"/>
</dbReference>
<evidence type="ECO:0000256" key="2">
    <source>
        <dbReference type="ARBA" id="ARBA00022692"/>
    </source>
</evidence>
<evidence type="ECO:0000256" key="7">
    <source>
        <dbReference type="ARBA" id="ARBA00023136"/>
    </source>
</evidence>
<dbReference type="Proteomes" id="UP000663882">
    <property type="component" value="Unassembled WGS sequence"/>
</dbReference>
<dbReference type="SMART" id="SM00112">
    <property type="entry name" value="CA"/>
    <property type="match status" value="7"/>
</dbReference>
<name>A0A818L4L2_9BILA</name>
<dbReference type="InterPro" id="IPR020894">
    <property type="entry name" value="Cadherin_CS"/>
</dbReference>
<evidence type="ECO:0000256" key="3">
    <source>
        <dbReference type="ARBA" id="ARBA00022737"/>
    </source>
</evidence>
<dbReference type="AlphaFoldDB" id="A0A818L4L2"/>
<dbReference type="InterPro" id="IPR015919">
    <property type="entry name" value="Cadherin-like_sf"/>
</dbReference>
<sequence length="1070" mass="121830">MYVIQFLLFLFFLTPINTAIQRLTPISLNEQSSIGTSIYDLSRVYSSSSNLYKFSFLSDSSPHNSFFIIDSLTGRISIKRMIDREELCQTHICNCERCILTLEIIASSQTIDILSLDITIININDNQPMFPVSTFHIRLSENSDIGYISSFPSATDLDYQDHVEYRIVSYDELNDQELFETFSIVNLHTKNQLGLRLLKSLDREKRNLYKMKVLASDSELTGQLLLDIHILDSNDNVPKFEHEQYYIKLQENTPINTDILHIHAYDNDEGLNSLINYTIITNNPLSLFPFEINTTTGIIKLIHLLDYEQETNYRFNVRACDNGPDAINVYTQVQIDILDVNDCPPDIDFILPDIDSNKIDPRKHIYYIDEEQPINTRLFHLSVSDKDSINDKIQLKLLTYTNLFQLNEQYNDLYSLSIIGRLDREQQEQYRLTFEARDQGIGPSLITQKDITIVLLDINDSPPILDPYPTPISINENNLPNIKLIQFHAQDFDAPNTSNSFLTYSLIPSNNSRFFQLDSITGILSVGKNISFDYEYQTKYDLILNISDHGKNSKHLETLHSFIVYINDMNDNKPKFQQDSYSFRILENIPIGTLIGQIKASDLDINTTIHYELTCIDDQDVFEINLLNGELRTKAFLDYENHSIHRLYITAKDNDYLHSDRVIITIELIDVNDNTPVIEPLSAVYIPSELLETSQSKMILITTIIAHDRDSNMNGNLTYTIIDGNLNEYFHINFFNGTIYAQSNNLPQGHHRLTIKVCDQNELNPKCSTIMVNIKVGEYINKLYYTTSLNSQHLLNKIQQKEYSFEYETILTREIILVVIISTILTLVFSITMGILIAFFCKQKRCKHLNRSSLQKPCELLQSTDADKLLTTTTTTNKLTGHHHIEAYDEIKRSAGGGSSEDSCYGSNDLSRSSSSAHGVARPLLTAQHRSSSLSSTSVDYAVPTQRHQSSSNNKSSTVVLVGIHQSISNVDDNIQQQQQQPNHLKTFHSPATSSSSSNHYNLKKTVHALTRRPITDLQSTYLTYDSIDAPPPPPPPPPPPLPPSTMIYPNHSSTSTSSTASSTSREYSI</sequence>
<proteinExistence type="predicted"/>
<gene>
    <name evidence="15" type="ORF">OTI717_LOCUS4960</name>
    <name evidence="14" type="ORF">RFH988_LOCUS6486</name>
</gene>
<comment type="caution">
    <text evidence="15">The sequence shown here is derived from an EMBL/GenBank/DDBJ whole genome shotgun (WGS) entry which is preliminary data.</text>
</comment>
<dbReference type="Gene3D" id="2.60.40.60">
    <property type="entry name" value="Cadherins"/>
    <property type="match status" value="7"/>
</dbReference>
<protein>
    <recommendedName>
        <fullName evidence="13">Cadherin domain-containing protein</fullName>
    </recommendedName>
</protein>
<dbReference type="GO" id="GO:0007156">
    <property type="term" value="P:homophilic cell adhesion via plasma membrane adhesion molecules"/>
    <property type="evidence" value="ECO:0007669"/>
    <property type="project" value="InterPro"/>
</dbReference>
<evidence type="ECO:0000256" key="4">
    <source>
        <dbReference type="ARBA" id="ARBA00022837"/>
    </source>
</evidence>
<dbReference type="SUPFAM" id="SSF49313">
    <property type="entry name" value="Cadherin-like"/>
    <property type="match status" value="7"/>
</dbReference>
<reference evidence="15" key="1">
    <citation type="submission" date="2021-02" db="EMBL/GenBank/DDBJ databases">
        <authorList>
            <person name="Nowell W R."/>
        </authorList>
    </citation>
    <scope>NUCLEOTIDE SEQUENCE</scope>
</reference>
<keyword evidence="12" id="KW-0732">Signal</keyword>
<feature type="domain" description="Cadherin" evidence="13">
    <location>
        <begin position="577"/>
        <end position="678"/>
    </location>
</feature>
<keyword evidence="3" id="KW-0677">Repeat</keyword>
<feature type="domain" description="Cadherin" evidence="13">
    <location>
        <begin position="241"/>
        <end position="347"/>
    </location>
</feature>
<organism evidence="15 16">
    <name type="scientific">Rotaria sordida</name>
    <dbReference type="NCBI Taxonomy" id="392033"/>
    <lineage>
        <taxon>Eukaryota</taxon>
        <taxon>Metazoa</taxon>
        <taxon>Spiralia</taxon>
        <taxon>Gnathifera</taxon>
        <taxon>Rotifera</taxon>
        <taxon>Eurotatoria</taxon>
        <taxon>Bdelloidea</taxon>
        <taxon>Philodinida</taxon>
        <taxon>Philodinidae</taxon>
        <taxon>Rotaria</taxon>
    </lineage>
</organism>
<feature type="compositionally biased region" description="Polar residues" evidence="10">
    <location>
        <begin position="946"/>
        <end position="956"/>
    </location>
</feature>
<comment type="subcellular location">
    <subcellularLocation>
        <location evidence="1">Membrane</location>
        <topology evidence="1">Single-pass membrane protein</topology>
    </subcellularLocation>
</comment>
<keyword evidence="8" id="KW-0325">Glycoprotein</keyword>
<dbReference type="PANTHER" id="PTHR24025:SF23">
    <property type="entry name" value="NEURAL-CADHERIN"/>
    <property type="match status" value="1"/>
</dbReference>
<dbReference type="OrthoDB" id="6252479at2759"/>
<dbReference type="InterPro" id="IPR050971">
    <property type="entry name" value="Cadherin-domain_protein"/>
</dbReference>
<evidence type="ECO:0000256" key="1">
    <source>
        <dbReference type="ARBA" id="ARBA00004167"/>
    </source>
</evidence>
<evidence type="ECO:0000256" key="12">
    <source>
        <dbReference type="SAM" id="SignalP"/>
    </source>
</evidence>
<dbReference type="PANTHER" id="PTHR24025">
    <property type="entry name" value="DESMOGLEIN FAMILY MEMBER"/>
    <property type="match status" value="1"/>
</dbReference>
<dbReference type="GO" id="GO:0005911">
    <property type="term" value="C:cell-cell junction"/>
    <property type="evidence" value="ECO:0007669"/>
    <property type="project" value="TreeGrafter"/>
</dbReference>
<feature type="compositionally biased region" description="Polar residues" evidence="10">
    <location>
        <begin position="900"/>
        <end position="912"/>
    </location>
</feature>
<keyword evidence="7 11" id="KW-0472">Membrane</keyword>
<evidence type="ECO:0000259" key="13">
    <source>
        <dbReference type="PROSITE" id="PS50268"/>
    </source>
</evidence>
<feature type="chain" id="PRO_5036414635" description="Cadherin domain-containing protein" evidence="12">
    <location>
        <begin position="19"/>
        <end position="1070"/>
    </location>
</feature>
<keyword evidence="4 9" id="KW-0106">Calcium</keyword>
<feature type="domain" description="Cadherin" evidence="13">
    <location>
        <begin position="466"/>
        <end position="576"/>
    </location>
</feature>
<evidence type="ECO:0000256" key="11">
    <source>
        <dbReference type="SAM" id="Phobius"/>
    </source>
</evidence>
<feature type="compositionally biased region" description="Polar residues" evidence="10">
    <location>
        <begin position="928"/>
        <end position="939"/>
    </location>
</feature>
<feature type="transmembrane region" description="Helical" evidence="11">
    <location>
        <begin position="815"/>
        <end position="841"/>
    </location>
</feature>
<evidence type="ECO:0000256" key="8">
    <source>
        <dbReference type="ARBA" id="ARBA00023180"/>
    </source>
</evidence>
<evidence type="ECO:0000256" key="5">
    <source>
        <dbReference type="ARBA" id="ARBA00022889"/>
    </source>
</evidence>
<evidence type="ECO:0000256" key="9">
    <source>
        <dbReference type="PROSITE-ProRule" id="PRU00043"/>
    </source>
</evidence>
<keyword evidence="5" id="KW-0130">Cell adhesion</keyword>
<evidence type="ECO:0000256" key="6">
    <source>
        <dbReference type="ARBA" id="ARBA00022989"/>
    </source>
</evidence>
<feature type="region of interest" description="Disordered" evidence="10">
    <location>
        <begin position="1025"/>
        <end position="1070"/>
    </location>
</feature>
<accession>A0A818L4L2</accession>
<feature type="domain" description="Cadherin" evidence="13">
    <location>
        <begin position="360"/>
        <end position="465"/>
    </location>
</feature>
<dbReference type="PROSITE" id="PS00232">
    <property type="entry name" value="CADHERIN_1"/>
    <property type="match status" value="3"/>
</dbReference>
<dbReference type="CDD" id="cd11304">
    <property type="entry name" value="Cadherin_repeat"/>
    <property type="match status" value="7"/>
</dbReference>
<dbReference type="FunFam" id="2.60.40.60:FF:000020">
    <property type="entry name" value="Dachsous cadherin-related 1b"/>
    <property type="match status" value="1"/>
</dbReference>
<feature type="domain" description="Cadherin" evidence="13">
    <location>
        <begin position="131"/>
        <end position="240"/>
    </location>
</feature>
<dbReference type="Pfam" id="PF00028">
    <property type="entry name" value="Cadherin"/>
    <property type="match status" value="5"/>
</dbReference>
<evidence type="ECO:0000313" key="14">
    <source>
        <dbReference type="EMBL" id="CAF0851587.1"/>
    </source>
</evidence>
<dbReference type="InterPro" id="IPR002126">
    <property type="entry name" value="Cadherin-like_dom"/>
</dbReference>
<dbReference type="GO" id="GO:0005509">
    <property type="term" value="F:calcium ion binding"/>
    <property type="evidence" value="ECO:0007669"/>
    <property type="project" value="UniProtKB-UniRule"/>
</dbReference>
<dbReference type="EMBL" id="CAJNOO010000194">
    <property type="protein sequence ID" value="CAF0851587.1"/>
    <property type="molecule type" value="Genomic_DNA"/>
</dbReference>
<evidence type="ECO:0000313" key="16">
    <source>
        <dbReference type="Proteomes" id="UP000663823"/>
    </source>
</evidence>
<feature type="region of interest" description="Disordered" evidence="10">
    <location>
        <begin position="975"/>
        <end position="1001"/>
    </location>
</feature>
<keyword evidence="2 11" id="KW-0812">Transmembrane</keyword>
<feature type="domain" description="Cadherin" evidence="13">
    <location>
        <begin position="20"/>
        <end position="130"/>
    </location>
</feature>
<dbReference type="FunFam" id="2.60.40.60:FF:000002">
    <property type="entry name" value="Protocadherin alpha 2"/>
    <property type="match status" value="1"/>
</dbReference>
<feature type="compositionally biased region" description="Low complexity" evidence="10">
    <location>
        <begin position="1053"/>
        <end position="1070"/>
    </location>
</feature>
<keyword evidence="6 11" id="KW-1133">Transmembrane helix</keyword>
<feature type="region of interest" description="Disordered" evidence="10">
    <location>
        <begin position="926"/>
        <end position="956"/>
    </location>
</feature>
<feature type="signal peptide" evidence="12">
    <location>
        <begin position="1"/>
        <end position="18"/>
    </location>
</feature>
<feature type="region of interest" description="Disordered" evidence="10">
    <location>
        <begin position="891"/>
        <end position="912"/>
    </location>
</feature>
<evidence type="ECO:0000313" key="15">
    <source>
        <dbReference type="EMBL" id="CAF3564193.1"/>
    </source>
</evidence>
<dbReference type="EMBL" id="CAJOAX010000313">
    <property type="protein sequence ID" value="CAF3564193.1"/>
    <property type="molecule type" value="Genomic_DNA"/>
</dbReference>
<dbReference type="PRINTS" id="PR00205">
    <property type="entry name" value="CADHERIN"/>
</dbReference>
<feature type="domain" description="Cadherin" evidence="13">
    <location>
        <begin position="682"/>
        <end position="789"/>
    </location>
</feature>
<feature type="compositionally biased region" description="Pro residues" evidence="10">
    <location>
        <begin position="1030"/>
        <end position="1044"/>
    </location>
</feature>
<evidence type="ECO:0000256" key="10">
    <source>
        <dbReference type="SAM" id="MobiDB-lite"/>
    </source>
</evidence>
<dbReference type="GO" id="GO:0005886">
    <property type="term" value="C:plasma membrane"/>
    <property type="evidence" value="ECO:0007669"/>
    <property type="project" value="InterPro"/>
</dbReference>